<gene>
    <name evidence="1" type="ORF">EVAR_3298_1</name>
</gene>
<sequence>MDVKPPALALLAAGSPVQRRRPGSKASQPLSRRCANIINMEVCIQYNARNSTALNSLRMMQCAGSTLLDSSFFCPSFLFYSITTLS</sequence>
<keyword evidence="2" id="KW-1185">Reference proteome</keyword>
<evidence type="ECO:0000313" key="1">
    <source>
        <dbReference type="EMBL" id="GBP06072.1"/>
    </source>
</evidence>
<dbReference type="AlphaFoldDB" id="A0A4C1SV75"/>
<proteinExistence type="predicted"/>
<accession>A0A4C1SV75</accession>
<name>A0A4C1SV75_EUMVA</name>
<dbReference type="Proteomes" id="UP000299102">
    <property type="component" value="Unassembled WGS sequence"/>
</dbReference>
<protein>
    <submittedName>
        <fullName evidence="1">Uncharacterized protein</fullName>
    </submittedName>
</protein>
<dbReference type="EMBL" id="BGZK01000020">
    <property type="protein sequence ID" value="GBP06072.1"/>
    <property type="molecule type" value="Genomic_DNA"/>
</dbReference>
<comment type="caution">
    <text evidence="1">The sequence shown here is derived from an EMBL/GenBank/DDBJ whole genome shotgun (WGS) entry which is preliminary data.</text>
</comment>
<organism evidence="1 2">
    <name type="scientific">Eumeta variegata</name>
    <name type="common">Bagworm moth</name>
    <name type="synonym">Eumeta japonica</name>
    <dbReference type="NCBI Taxonomy" id="151549"/>
    <lineage>
        <taxon>Eukaryota</taxon>
        <taxon>Metazoa</taxon>
        <taxon>Ecdysozoa</taxon>
        <taxon>Arthropoda</taxon>
        <taxon>Hexapoda</taxon>
        <taxon>Insecta</taxon>
        <taxon>Pterygota</taxon>
        <taxon>Neoptera</taxon>
        <taxon>Endopterygota</taxon>
        <taxon>Lepidoptera</taxon>
        <taxon>Glossata</taxon>
        <taxon>Ditrysia</taxon>
        <taxon>Tineoidea</taxon>
        <taxon>Psychidae</taxon>
        <taxon>Oiketicinae</taxon>
        <taxon>Eumeta</taxon>
    </lineage>
</organism>
<reference evidence="1 2" key="1">
    <citation type="journal article" date="2019" name="Commun. Biol.">
        <title>The bagworm genome reveals a unique fibroin gene that provides high tensile strength.</title>
        <authorList>
            <person name="Kono N."/>
            <person name="Nakamura H."/>
            <person name="Ohtoshi R."/>
            <person name="Tomita M."/>
            <person name="Numata K."/>
            <person name="Arakawa K."/>
        </authorList>
    </citation>
    <scope>NUCLEOTIDE SEQUENCE [LARGE SCALE GENOMIC DNA]</scope>
</reference>
<evidence type="ECO:0000313" key="2">
    <source>
        <dbReference type="Proteomes" id="UP000299102"/>
    </source>
</evidence>